<keyword evidence="2" id="KW-1185">Reference proteome</keyword>
<reference evidence="1" key="1">
    <citation type="submission" date="2023-07" db="EMBL/GenBank/DDBJ databases">
        <title>Between Cages and Wild: Unraveling the Impact of Captivity on Animal Microbiomes and Antimicrobial Resistance.</title>
        <authorList>
            <person name="Schmartz G.P."/>
            <person name="Rehner J."/>
            <person name="Schuff M.J."/>
            <person name="Becker S.L."/>
            <person name="Kravczyk M."/>
            <person name="Gurevich A."/>
            <person name="Francke R."/>
            <person name="Mueller R."/>
            <person name="Keller V."/>
            <person name="Keller A."/>
        </authorList>
    </citation>
    <scope>NUCLEOTIDE SEQUENCE</scope>
    <source>
        <strain evidence="1">S12M_St_49</strain>
    </source>
</reference>
<evidence type="ECO:0000313" key="1">
    <source>
        <dbReference type="EMBL" id="MDO4842915.1"/>
    </source>
</evidence>
<gene>
    <name evidence="1" type="ORF">Q3982_09590</name>
</gene>
<dbReference type="EMBL" id="JAUMVS010000370">
    <property type="protein sequence ID" value="MDO4842915.1"/>
    <property type="molecule type" value="Genomic_DNA"/>
</dbReference>
<comment type="caution">
    <text evidence="1">The sequence shown here is derived from an EMBL/GenBank/DDBJ whole genome shotgun (WGS) entry which is preliminary data.</text>
</comment>
<accession>A0AA43RLS3</accession>
<protein>
    <submittedName>
        <fullName evidence="1">Uncharacterized protein</fullName>
    </submittedName>
</protein>
<evidence type="ECO:0000313" key="2">
    <source>
        <dbReference type="Proteomes" id="UP001168575"/>
    </source>
</evidence>
<proteinExistence type="predicted"/>
<dbReference type="Proteomes" id="UP001168575">
    <property type="component" value="Unassembled WGS sequence"/>
</dbReference>
<feature type="non-terminal residue" evidence="1">
    <location>
        <position position="341"/>
    </location>
</feature>
<sequence length="341" mass="36465">MSDANGCTSSDTAWFRVHPTPQAPSLQFCGNPCITEGPVKICSTGGLDLLWSNGTKGSSALYFTDGSAGAYYIDAATGCKSHGATILIPEAPNFDGLLTGCYCVDEKYMPTDMPLFTLGNSTVLPWEWNLFGSSIAGGTLPPSPSSLIIPAEGDYQLLIPDYGLGCQAMSPTLTIETKNCKYGIQPNETPSVRGVVIKKNCEQTGCTLKYSITVRICNGTDHPVCIDHLQPVSPVSYTVTTGIPMTLNPGECQEIAFTMSYDYSSPSSFVFALMCGEVSVGAFMVNLSDWMECVSPDTCDFSTAYSFTLNQSLSEVNQSAFFNFGLNLSSSSANVISVWCD</sequence>
<name>A0AA43RLS3_9ACTN</name>
<dbReference type="AlphaFoldDB" id="A0AA43RLS3"/>
<organism evidence="1 2">
    <name type="scientific">Phoenicibacter congonensis</name>
    <dbReference type="NCBI Taxonomy" id="1944646"/>
    <lineage>
        <taxon>Bacteria</taxon>
        <taxon>Bacillati</taxon>
        <taxon>Actinomycetota</taxon>
        <taxon>Coriobacteriia</taxon>
        <taxon>Eggerthellales</taxon>
        <taxon>Eggerthellaceae</taxon>
        <taxon>Phoenicibacter</taxon>
    </lineage>
</organism>